<reference evidence="1" key="2">
    <citation type="submission" date="2023-08" db="EMBL/GenBank/DDBJ databases">
        <authorList>
            <person name="Luo J."/>
        </authorList>
    </citation>
    <scope>NUCLEOTIDE SEQUENCE</scope>
    <source>
        <strain evidence="1">DSM 25064</strain>
    </source>
</reference>
<evidence type="ECO:0000313" key="2">
    <source>
        <dbReference type="Proteomes" id="UP001178354"/>
    </source>
</evidence>
<dbReference type="PANTHER" id="PTHR36573">
    <property type="entry name" value="INTERMEMBRANE PHOSPHOLIPID TRANSPORT SYSTEM BINDING PROTEIN MLAC"/>
    <property type="match status" value="1"/>
</dbReference>
<gene>
    <name evidence="1" type="ORF">Q8A57_03705</name>
</gene>
<dbReference type="RefSeq" id="WP_305169579.1">
    <property type="nucleotide sequence ID" value="NZ_JAUUUU010000001.1"/>
</dbReference>
<dbReference type="Proteomes" id="UP001178354">
    <property type="component" value="Unassembled WGS sequence"/>
</dbReference>
<evidence type="ECO:0000313" key="1">
    <source>
        <dbReference type="EMBL" id="MDP1520066.1"/>
    </source>
</evidence>
<dbReference type="EMBL" id="JAUUUU010000001">
    <property type="protein sequence ID" value="MDP1520066.1"/>
    <property type="molecule type" value="Genomic_DNA"/>
</dbReference>
<dbReference type="InterPro" id="IPR008869">
    <property type="entry name" value="MlaC/ttg2D"/>
</dbReference>
<dbReference type="InterPro" id="IPR042245">
    <property type="entry name" value="Tgt2/MlaC_sf"/>
</dbReference>
<dbReference type="Pfam" id="PF05494">
    <property type="entry name" value="MlaC"/>
    <property type="match status" value="1"/>
</dbReference>
<organism evidence="1 2">
    <name type="scientific">Porticoccus litoralis</name>
    <dbReference type="NCBI Taxonomy" id="434086"/>
    <lineage>
        <taxon>Bacteria</taxon>
        <taxon>Pseudomonadati</taxon>
        <taxon>Pseudomonadota</taxon>
        <taxon>Gammaproteobacteria</taxon>
        <taxon>Cellvibrionales</taxon>
        <taxon>Porticoccaceae</taxon>
        <taxon>Porticoccus</taxon>
    </lineage>
</organism>
<comment type="caution">
    <text evidence="1">The sequence shown here is derived from an EMBL/GenBank/DDBJ whole genome shotgun (WGS) entry which is preliminary data.</text>
</comment>
<keyword evidence="2" id="KW-1185">Reference proteome</keyword>
<proteinExistence type="predicted"/>
<accession>A0AAW8B286</accession>
<protein>
    <submittedName>
        <fullName evidence="1">ABC transporter substrate-binding protein</fullName>
    </submittedName>
</protein>
<dbReference type="AlphaFoldDB" id="A0AAW8B286"/>
<dbReference type="PIRSF" id="PIRSF004649">
    <property type="entry name" value="MlaC"/>
    <property type="match status" value="1"/>
</dbReference>
<name>A0AAW8B286_9GAMM</name>
<dbReference type="PANTHER" id="PTHR36573:SF1">
    <property type="entry name" value="INTERMEMBRANE PHOSPHOLIPID TRANSPORT SYSTEM BINDING PROTEIN MLAC"/>
    <property type="match status" value="1"/>
</dbReference>
<reference evidence="1" key="1">
    <citation type="journal article" date="2010" name="Int. J. Syst. Evol. Microbiol.">
        <title>Porticoccus litoralis gen. nov., sp. nov., a gammaproteobacterium isolated from the Yellow Sea.</title>
        <authorList>
            <person name="Oh H.M."/>
            <person name="Kim H."/>
            <person name="Kim K.M."/>
            <person name="Min G.S."/>
            <person name="Cho J.C."/>
        </authorList>
    </citation>
    <scope>NUCLEOTIDE SEQUENCE</scope>
    <source>
        <strain evidence="1">DSM 25064</strain>
    </source>
</reference>
<sequence length="206" mass="23082">MTILFFLLSGTALAEVVENNAEPVALGPHELVESVTGELLEAIGKHRESFEQDPEPFFEELGCLLGKVVDFRFIAYNVMGPYRAQATDEQLKRFADAFRRDLIETYGRGLVSYGDETIVVLPLADELGEKRKVTVAQEIHGVDGVFPLYYSMARNKSNEWKITNVVINGINLGKTFRNQFSQRAQKFGGDIDQVIDSWTTQVSTEA</sequence>
<dbReference type="Gene3D" id="3.10.450.710">
    <property type="entry name" value="Tgt2/MlaC"/>
    <property type="match status" value="1"/>
</dbReference>